<dbReference type="Proteomes" id="UP001592528">
    <property type="component" value="Unassembled WGS sequence"/>
</dbReference>
<dbReference type="PANTHER" id="PTHR43491">
    <property type="entry name" value="UDP-N-ACETYL-D-MANNOSAMINE DEHYDROGENASE"/>
    <property type="match status" value="1"/>
</dbReference>
<dbReference type="EMBL" id="JBHEZZ010000009">
    <property type="protein sequence ID" value="MFC1403200.1"/>
    <property type="molecule type" value="Genomic_DNA"/>
</dbReference>
<keyword evidence="2" id="KW-0520">NAD</keyword>
<dbReference type="InterPro" id="IPR036220">
    <property type="entry name" value="UDP-Glc/GDP-Man_DH_C_sf"/>
</dbReference>
<dbReference type="PANTHER" id="PTHR43491:SF1">
    <property type="entry name" value="UDP-N-ACETYL-D-MANNOSAMINE DEHYDROGENASE"/>
    <property type="match status" value="1"/>
</dbReference>
<dbReference type="InterPro" id="IPR028359">
    <property type="entry name" value="UDP_ManNAc/GlcNAc_DH"/>
</dbReference>
<gene>
    <name evidence="5" type="ORF">ACEZDJ_18075</name>
</gene>
<name>A0ABV6UP22_9ACTN</name>
<dbReference type="SUPFAM" id="SSF52413">
    <property type="entry name" value="UDP-glucose/GDP-mannose dehydrogenase C-terminal domain"/>
    <property type="match status" value="1"/>
</dbReference>
<feature type="domain" description="UDP-glucose/GDP-mannose dehydrogenase C-terminal" evidence="4">
    <location>
        <begin position="317"/>
        <end position="412"/>
    </location>
</feature>
<comment type="similarity">
    <text evidence="3">Belongs to the UDP-glucose/GDP-mannose dehydrogenase family.</text>
</comment>
<protein>
    <submittedName>
        <fullName evidence="5">Nucleotide sugar dehydrogenase</fullName>
    </submittedName>
</protein>
<proteinExistence type="inferred from homology"/>
<sequence>MDVVVAGQGYVGLPLAVRAAEVGHRVVGYDVDLNRIKQLSAGESYVQDVASERLRAVLESGAYTATADPADLDGFDLAAITVPTPLRDGVPDLSYVESCARTLGSRLRPGATVVLESTTYPGTTEEILLPLLEQASDLKRGVDFGAGFSPERIAPGNKRWSFEGTPKLVSGIDDKSLNTIKAFYDTIFQTTVPVSGPKVAEMAKLIENVFRFVNISLVNELAMLAKPLGVDIWEAIDAAATKPFGFTRFTPGPGVGGHCLPIDPLFLAWKVKQELGVPFRFVELADDVNRHMPDYVVQRLTEALDQRHLPVEGARILLLGMTYKINATDLRESPSARVAELLIRLGADVRGADPNVQPGDATRVNVPLVDATPLEIAAADAVVLLMDHARFDLPMIEKNAPYVLDCRNRLSGPNVETL</sequence>
<dbReference type="InterPro" id="IPR014026">
    <property type="entry name" value="UDP-Glc/GDP-Man_DH_dimer"/>
</dbReference>
<dbReference type="SUPFAM" id="SSF48179">
    <property type="entry name" value="6-phosphogluconate dehydrogenase C-terminal domain-like"/>
    <property type="match status" value="1"/>
</dbReference>
<evidence type="ECO:0000313" key="5">
    <source>
        <dbReference type="EMBL" id="MFC1403200.1"/>
    </source>
</evidence>
<dbReference type="SUPFAM" id="SSF51735">
    <property type="entry name" value="NAD(P)-binding Rossmann-fold domains"/>
    <property type="match status" value="1"/>
</dbReference>
<dbReference type="Pfam" id="PF03720">
    <property type="entry name" value="UDPG_MGDP_dh_C"/>
    <property type="match status" value="1"/>
</dbReference>
<keyword evidence="6" id="KW-1185">Reference proteome</keyword>
<dbReference type="InterPro" id="IPR036291">
    <property type="entry name" value="NAD(P)-bd_dom_sf"/>
</dbReference>
<dbReference type="PIRSF" id="PIRSF500136">
    <property type="entry name" value="UDP_ManNAc_DH"/>
    <property type="match status" value="1"/>
</dbReference>
<evidence type="ECO:0000259" key="4">
    <source>
        <dbReference type="SMART" id="SM00984"/>
    </source>
</evidence>
<dbReference type="NCBIfam" id="TIGR03026">
    <property type="entry name" value="NDP-sugDHase"/>
    <property type="match status" value="1"/>
</dbReference>
<dbReference type="PIRSF" id="PIRSF000124">
    <property type="entry name" value="UDPglc_GDPman_dh"/>
    <property type="match status" value="1"/>
</dbReference>
<comment type="caution">
    <text evidence="5">The sequence shown here is derived from an EMBL/GenBank/DDBJ whole genome shotgun (WGS) entry which is preliminary data.</text>
</comment>
<dbReference type="Gene3D" id="3.40.50.720">
    <property type="entry name" value="NAD(P)-binding Rossmann-like Domain"/>
    <property type="match status" value="2"/>
</dbReference>
<dbReference type="RefSeq" id="WP_030254588.1">
    <property type="nucleotide sequence ID" value="NZ_JBHEZZ010000009.1"/>
</dbReference>
<accession>A0ABV6UP22</accession>
<reference evidence="5 6" key="1">
    <citation type="submission" date="2024-09" db="EMBL/GenBank/DDBJ databases">
        <authorList>
            <person name="Lee S.D."/>
        </authorList>
    </citation>
    <scope>NUCLEOTIDE SEQUENCE [LARGE SCALE GENOMIC DNA]</scope>
    <source>
        <strain evidence="5 6">N1-5</strain>
    </source>
</reference>
<keyword evidence="1" id="KW-0560">Oxidoreductase</keyword>
<dbReference type="InterPro" id="IPR014027">
    <property type="entry name" value="UDP-Glc/GDP-Man_DH_C"/>
</dbReference>
<dbReference type="SMART" id="SM00984">
    <property type="entry name" value="UDPG_MGDP_dh_C"/>
    <property type="match status" value="1"/>
</dbReference>
<evidence type="ECO:0000256" key="2">
    <source>
        <dbReference type="ARBA" id="ARBA00023027"/>
    </source>
</evidence>
<dbReference type="Pfam" id="PF00984">
    <property type="entry name" value="UDPG_MGDP_dh"/>
    <property type="match status" value="1"/>
</dbReference>
<evidence type="ECO:0000256" key="1">
    <source>
        <dbReference type="ARBA" id="ARBA00023002"/>
    </source>
</evidence>
<organism evidence="5 6">
    <name type="scientific">Streptacidiphilus cavernicola</name>
    <dbReference type="NCBI Taxonomy" id="3342716"/>
    <lineage>
        <taxon>Bacteria</taxon>
        <taxon>Bacillati</taxon>
        <taxon>Actinomycetota</taxon>
        <taxon>Actinomycetes</taxon>
        <taxon>Kitasatosporales</taxon>
        <taxon>Streptomycetaceae</taxon>
        <taxon>Streptacidiphilus</taxon>
    </lineage>
</organism>
<dbReference type="InterPro" id="IPR017476">
    <property type="entry name" value="UDP-Glc/GDP-Man"/>
</dbReference>
<evidence type="ECO:0000313" key="6">
    <source>
        <dbReference type="Proteomes" id="UP001592528"/>
    </source>
</evidence>
<evidence type="ECO:0000256" key="3">
    <source>
        <dbReference type="PIRNR" id="PIRNR000124"/>
    </source>
</evidence>
<dbReference type="Pfam" id="PF03721">
    <property type="entry name" value="UDPG_MGDP_dh_N"/>
    <property type="match status" value="1"/>
</dbReference>
<dbReference type="InterPro" id="IPR008927">
    <property type="entry name" value="6-PGluconate_DH-like_C_sf"/>
</dbReference>
<dbReference type="InterPro" id="IPR001732">
    <property type="entry name" value="UDP-Glc/GDP-Man_DH_N"/>
</dbReference>